<feature type="region of interest" description="Disordered" evidence="1">
    <location>
        <begin position="1"/>
        <end position="25"/>
    </location>
</feature>
<reference evidence="2" key="1">
    <citation type="submission" date="2013-07" db="EMBL/GenBank/DDBJ databases">
        <title>The genome of Eucalyptus grandis.</title>
        <authorList>
            <person name="Schmutz J."/>
            <person name="Hayes R."/>
            <person name="Myburg A."/>
            <person name="Tuskan G."/>
            <person name="Grattapaglia D."/>
            <person name="Rokhsar D.S."/>
        </authorList>
    </citation>
    <scope>NUCLEOTIDE SEQUENCE</scope>
    <source>
        <tissue evidence="2">Leaf extractions</tissue>
    </source>
</reference>
<evidence type="ECO:0000313" key="2">
    <source>
        <dbReference type="EMBL" id="KCW72270.1"/>
    </source>
</evidence>
<dbReference type="EMBL" id="KK198757">
    <property type="protein sequence ID" value="KCW72270.1"/>
    <property type="molecule type" value="Genomic_DNA"/>
</dbReference>
<dbReference type="AlphaFoldDB" id="A0A059C2W9"/>
<evidence type="ECO:0000256" key="1">
    <source>
        <dbReference type="SAM" id="MobiDB-lite"/>
    </source>
</evidence>
<accession>A0A059C2W9</accession>
<sequence length="117" mass="12415">MPELEDDGPGRTCRDSPTSPQPDLELDVYSPWPMMDHQLPFTASPLVLSASDQPNSPLWAFSCGFKDKLAAAPGGRGGGGVGGVRLSDCSLSLSHVSLEFVRICSLLVSSRVCADHD</sequence>
<gene>
    <name evidence="2" type="ORF">EUGRSUZ_E00727</name>
</gene>
<protein>
    <submittedName>
        <fullName evidence="2">Uncharacterized protein</fullName>
    </submittedName>
</protein>
<dbReference type="Gramene" id="KCW72270">
    <property type="protein sequence ID" value="KCW72270"/>
    <property type="gene ID" value="EUGRSUZ_E00727"/>
</dbReference>
<dbReference type="InParanoid" id="A0A059C2W9"/>
<name>A0A059C2W9_EUCGR</name>
<organism evidence="2">
    <name type="scientific">Eucalyptus grandis</name>
    <name type="common">Flooded gum</name>
    <dbReference type="NCBI Taxonomy" id="71139"/>
    <lineage>
        <taxon>Eukaryota</taxon>
        <taxon>Viridiplantae</taxon>
        <taxon>Streptophyta</taxon>
        <taxon>Embryophyta</taxon>
        <taxon>Tracheophyta</taxon>
        <taxon>Spermatophyta</taxon>
        <taxon>Magnoliopsida</taxon>
        <taxon>eudicotyledons</taxon>
        <taxon>Gunneridae</taxon>
        <taxon>Pentapetalae</taxon>
        <taxon>rosids</taxon>
        <taxon>malvids</taxon>
        <taxon>Myrtales</taxon>
        <taxon>Myrtaceae</taxon>
        <taxon>Myrtoideae</taxon>
        <taxon>Eucalypteae</taxon>
        <taxon>Eucalyptus</taxon>
    </lineage>
</organism>
<proteinExistence type="predicted"/>